<reference evidence="2" key="1">
    <citation type="journal article" date="2022" name="Int. J. Mol. Sci.">
        <title>Draft Genome of Tanacetum Coccineum: Genomic Comparison of Closely Related Tanacetum-Family Plants.</title>
        <authorList>
            <person name="Yamashiro T."/>
            <person name="Shiraishi A."/>
            <person name="Nakayama K."/>
            <person name="Satake H."/>
        </authorList>
    </citation>
    <scope>NUCLEOTIDE SEQUENCE</scope>
</reference>
<comment type="caution">
    <text evidence="2">The sequence shown here is derived from an EMBL/GenBank/DDBJ whole genome shotgun (WGS) entry which is preliminary data.</text>
</comment>
<evidence type="ECO:0000313" key="3">
    <source>
        <dbReference type="Proteomes" id="UP001151760"/>
    </source>
</evidence>
<keyword evidence="1" id="KW-0472">Membrane</keyword>
<accession>A0ABQ4Y575</accession>
<reference evidence="2" key="2">
    <citation type="submission" date="2022-01" db="EMBL/GenBank/DDBJ databases">
        <authorList>
            <person name="Yamashiro T."/>
            <person name="Shiraishi A."/>
            <person name="Satake H."/>
            <person name="Nakayama K."/>
        </authorList>
    </citation>
    <scope>NUCLEOTIDE SEQUENCE</scope>
</reference>
<protein>
    <recommendedName>
        <fullName evidence="4">Myb-like domain-containing protein</fullName>
    </recommendedName>
</protein>
<evidence type="ECO:0000256" key="1">
    <source>
        <dbReference type="SAM" id="Phobius"/>
    </source>
</evidence>
<feature type="transmembrane region" description="Helical" evidence="1">
    <location>
        <begin position="63"/>
        <end position="84"/>
    </location>
</feature>
<keyword evidence="1" id="KW-0812">Transmembrane</keyword>
<evidence type="ECO:0008006" key="4">
    <source>
        <dbReference type="Google" id="ProtNLM"/>
    </source>
</evidence>
<gene>
    <name evidence="2" type="ORF">Tco_0705651</name>
</gene>
<evidence type="ECO:0000313" key="2">
    <source>
        <dbReference type="EMBL" id="GJS72810.1"/>
    </source>
</evidence>
<keyword evidence="1" id="KW-1133">Transmembrane helix</keyword>
<dbReference type="Proteomes" id="UP001151760">
    <property type="component" value="Unassembled WGS sequence"/>
</dbReference>
<keyword evidence="3" id="KW-1185">Reference proteome</keyword>
<organism evidence="2 3">
    <name type="scientific">Tanacetum coccineum</name>
    <dbReference type="NCBI Taxonomy" id="301880"/>
    <lineage>
        <taxon>Eukaryota</taxon>
        <taxon>Viridiplantae</taxon>
        <taxon>Streptophyta</taxon>
        <taxon>Embryophyta</taxon>
        <taxon>Tracheophyta</taxon>
        <taxon>Spermatophyta</taxon>
        <taxon>Magnoliopsida</taxon>
        <taxon>eudicotyledons</taxon>
        <taxon>Gunneridae</taxon>
        <taxon>Pentapetalae</taxon>
        <taxon>asterids</taxon>
        <taxon>campanulids</taxon>
        <taxon>Asterales</taxon>
        <taxon>Asteraceae</taxon>
        <taxon>Asteroideae</taxon>
        <taxon>Anthemideae</taxon>
        <taxon>Anthemidinae</taxon>
        <taxon>Tanacetum</taxon>
    </lineage>
</organism>
<proteinExistence type="predicted"/>
<sequence>MSKVAGEKRAEGTGTRNLWTQEEELLLAECYIHISEDPNVRSYQEYVDGKVDSDESRGPSSRLFFLQVRFVFLSFILFTFSLSLHHLASGSQTVGDDVVPKFDMNVYTSVLTFDEVKSLVAEYAIPLDLHPCVPPSGLTMNRLPAD</sequence>
<dbReference type="EMBL" id="BQNB010010106">
    <property type="protein sequence ID" value="GJS72810.1"/>
    <property type="molecule type" value="Genomic_DNA"/>
</dbReference>
<name>A0ABQ4Y575_9ASTR</name>